<dbReference type="Proteomes" id="UP000035681">
    <property type="component" value="Unplaced"/>
</dbReference>
<protein>
    <submittedName>
        <fullName evidence="2 3">Uncharacterized protein</fullName>
    </submittedName>
</protein>
<organism evidence="2">
    <name type="scientific">Strongyloides stercoralis</name>
    <name type="common">Threadworm</name>
    <dbReference type="NCBI Taxonomy" id="6248"/>
    <lineage>
        <taxon>Eukaryota</taxon>
        <taxon>Metazoa</taxon>
        <taxon>Ecdysozoa</taxon>
        <taxon>Nematoda</taxon>
        <taxon>Chromadorea</taxon>
        <taxon>Rhabditida</taxon>
        <taxon>Tylenchina</taxon>
        <taxon>Panagrolaimomorpha</taxon>
        <taxon>Strongyloidoidea</taxon>
        <taxon>Strongyloididae</taxon>
        <taxon>Strongyloides</taxon>
    </lineage>
</organism>
<evidence type="ECO:0000313" key="2">
    <source>
        <dbReference type="WBParaSite" id="SSTP_0000529800.1"/>
    </source>
</evidence>
<dbReference type="WBParaSite" id="SSTP_0000529800.1">
    <property type="protein sequence ID" value="SSTP_0000529800.1"/>
    <property type="gene ID" value="SSTP_0000529800"/>
</dbReference>
<dbReference type="WBParaSite" id="TCONS_00001831.p1">
    <property type="protein sequence ID" value="TCONS_00001831.p1"/>
    <property type="gene ID" value="XLOC_001733"/>
</dbReference>
<sequence length="167" mass="19552">MEPEQSNHFINQLFSINDEEVNPFNHYETSVSIEEPAMVNRNNEILTYDISINNQTQNNSQNLYPIIPHVRGKYPRRHLNIISYHEMNRILGSIDNGRLEQFVQTNNFPYTDVDYVCKNMGITIYQTINTAGRVIVNQKIKCILEAILKYTRGQYNNSIKKKVDKKI</sequence>
<accession>A0A0K0E722</accession>
<evidence type="ECO:0000313" key="3">
    <source>
        <dbReference type="WBParaSite" id="TCONS_00001831.p1"/>
    </source>
</evidence>
<evidence type="ECO:0000313" key="1">
    <source>
        <dbReference type="Proteomes" id="UP000035681"/>
    </source>
</evidence>
<name>A0A0K0E722_STRER</name>
<reference evidence="2" key="1">
    <citation type="submission" date="2015-08" db="UniProtKB">
        <authorList>
            <consortium name="WormBaseParasite"/>
        </authorList>
    </citation>
    <scope>IDENTIFICATION</scope>
</reference>
<proteinExistence type="predicted"/>
<keyword evidence="1" id="KW-1185">Reference proteome</keyword>
<dbReference type="AlphaFoldDB" id="A0A0K0E722"/>